<accession>A0ABV8ZML2</accession>
<keyword evidence="3" id="KW-0732">Signal</keyword>
<feature type="chain" id="PRO_5045613484" evidence="3">
    <location>
        <begin position="24"/>
        <end position="391"/>
    </location>
</feature>
<feature type="region of interest" description="Disordered" evidence="2">
    <location>
        <begin position="26"/>
        <end position="191"/>
    </location>
</feature>
<feature type="compositionally biased region" description="Basic and acidic residues" evidence="2">
    <location>
        <begin position="67"/>
        <end position="122"/>
    </location>
</feature>
<feature type="signal peptide" evidence="3">
    <location>
        <begin position="1"/>
        <end position="23"/>
    </location>
</feature>
<evidence type="ECO:0000256" key="1">
    <source>
        <dbReference type="ARBA" id="ARBA00006217"/>
    </source>
</evidence>
<reference evidence="5" key="1">
    <citation type="journal article" date="2019" name="Int. J. Syst. Evol. Microbiol.">
        <title>The Global Catalogue of Microorganisms (GCM) 10K type strain sequencing project: providing services to taxonomists for standard genome sequencing and annotation.</title>
        <authorList>
            <consortium name="The Broad Institute Genomics Platform"/>
            <consortium name="The Broad Institute Genome Sequencing Center for Infectious Disease"/>
            <person name="Wu L."/>
            <person name="Ma J."/>
        </authorList>
    </citation>
    <scope>NUCLEOTIDE SEQUENCE [LARGE SCALE GENOMIC DNA]</scope>
    <source>
        <strain evidence="5">CGMCC 4.7608</strain>
    </source>
</reference>
<protein>
    <submittedName>
        <fullName evidence="4">Carbonic anhydrase</fullName>
    </submittedName>
</protein>
<dbReference type="EMBL" id="JBHSEK010000002">
    <property type="protein sequence ID" value="MFC4488924.1"/>
    <property type="molecule type" value="Genomic_DNA"/>
</dbReference>
<evidence type="ECO:0000313" key="4">
    <source>
        <dbReference type="EMBL" id="MFC4488924.1"/>
    </source>
</evidence>
<evidence type="ECO:0000256" key="3">
    <source>
        <dbReference type="SAM" id="SignalP"/>
    </source>
</evidence>
<keyword evidence="5" id="KW-1185">Reference proteome</keyword>
<evidence type="ECO:0000313" key="5">
    <source>
        <dbReference type="Proteomes" id="UP001595999"/>
    </source>
</evidence>
<dbReference type="RefSeq" id="WP_231465429.1">
    <property type="nucleotide sequence ID" value="NZ_JAJOHW010000203.1"/>
</dbReference>
<dbReference type="SUPFAM" id="SSF53056">
    <property type="entry name" value="beta-carbonic anhydrase, cab"/>
    <property type="match status" value="1"/>
</dbReference>
<feature type="compositionally biased region" description="Basic residues" evidence="2">
    <location>
        <begin position="170"/>
        <end position="182"/>
    </location>
</feature>
<comment type="similarity">
    <text evidence="1">Belongs to the beta-class carbonic anhydrase family.</text>
</comment>
<dbReference type="InterPro" id="IPR036874">
    <property type="entry name" value="Carbonic_anhydrase_sf"/>
</dbReference>
<dbReference type="SMART" id="SM00947">
    <property type="entry name" value="Pro_CA"/>
    <property type="match status" value="1"/>
</dbReference>
<name>A0ABV8ZML2_9NEIS</name>
<proteinExistence type="inferred from homology"/>
<feature type="compositionally biased region" description="Basic and acidic residues" evidence="2">
    <location>
        <begin position="132"/>
        <end position="142"/>
    </location>
</feature>
<dbReference type="Proteomes" id="UP001595999">
    <property type="component" value="Unassembled WGS sequence"/>
</dbReference>
<organism evidence="4 5">
    <name type="scientific">Chromobacterium aquaticum</name>
    <dbReference type="NCBI Taxonomy" id="467180"/>
    <lineage>
        <taxon>Bacteria</taxon>
        <taxon>Pseudomonadati</taxon>
        <taxon>Pseudomonadota</taxon>
        <taxon>Betaproteobacteria</taxon>
        <taxon>Neisseriales</taxon>
        <taxon>Chromobacteriaceae</taxon>
        <taxon>Chromobacterium</taxon>
    </lineage>
</organism>
<evidence type="ECO:0000256" key="2">
    <source>
        <dbReference type="SAM" id="MobiDB-lite"/>
    </source>
</evidence>
<sequence length="391" mass="40802">MGMLGRKGRLALCLAMLMAQAWAEEAPSADGSQPKTVIKLPLKLKPQTAADAHKDEPAKPAAPAAKPEAKPAAKAEHPPEVKAAKAAEHPPEAKTAKPEAKPGAKPEVKAAAKPEVKAEAKAVAKPMASKPAEAKAPEKLEPAVKMSPPPVHKDLSQPSPEVHGPDSLRHAPRKRLVKRKPKPAAAAAGDMQAATLRQLQPLLASVAKAGHGLPGGQDARATLVSCSASRTPAKAERVGEGKQVLLVPSYGSQLAGAGGAVEYGVRQLHTPLLVFVSQADCEAVKLAASDYSQQSEAQQQALAAINIPKDIDATNGALLNINNQVEAAIMTFSGEVEAGRLAVVGAFYDVGNDLKQGRGKLVITNLNGETDPAKIRGMSRAGQYFKYSFMK</sequence>
<comment type="caution">
    <text evidence="4">The sequence shown here is derived from an EMBL/GenBank/DDBJ whole genome shotgun (WGS) entry which is preliminary data.</text>
</comment>
<gene>
    <name evidence="4" type="ORF">ACFO0R_04770</name>
</gene>
<dbReference type="Gene3D" id="3.40.1050.10">
    <property type="entry name" value="Carbonic anhydrase"/>
    <property type="match status" value="1"/>
</dbReference>
<dbReference type="InterPro" id="IPR001765">
    <property type="entry name" value="Carbonic_anhydrase"/>
</dbReference>